<name>A0A0F7PCM3_9EURY</name>
<dbReference type="InterPro" id="IPR029044">
    <property type="entry name" value="Nucleotide-diphossugar_trans"/>
</dbReference>
<sequence>MHLTVVVPTLNARDRLATSLDALAEHAPDAEIVVVNGPSSDGTSGMVRNHPAPDVLVELSERNLNTARNAGIAAADGDIVAFVSQDSRIEAGWTETVVGVIEDGADVVTGPVHRCVDGGVTTESLETASIGPRSIRYFDGGNVAFTRSTIETLDGFDQHLHTGAARDAAHRLAGMDVTVEWEPGMVVLRQETDDAIHRIGEDELPTILGLKYHSLGYRLGKNYGLRGRSVTSALGHLIEEATDEGWNVFRGETRASAWVATGRSVLTNLLKGTQDGLSARMKDRSPTRNPHGVSAGSHPPVATYSL</sequence>
<dbReference type="AlphaFoldDB" id="A0A0F7PCM3"/>
<reference evidence="6 7" key="1">
    <citation type="journal article" date="2015" name="ISME J.">
        <title>Elemental sulfur and acetate can support life of a novel strictly anaerobic haloarchaeon.</title>
        <authorList>
            <person name="Sorokin D.Y."/>
            <person name="Kublanov I.V."/>
            <person name="Gavrilov S.N."/>
            <person name="Rojo D."/>
            <person name="Roman P."/>
            <person name="Golyshin P.N."/>
            <person name="Slepak V.Z."/>
            <person name="Smedile F."/>
            <person name="Ferrer M."/>
            <person name="Messina E."/>
            <person name="La Cono V."/>
            <person name="Yakimov M.M."/>
        </authorList>
    </citation>
    <scope>NUCLEOTIDE SEQUENCE [LARGE SCALE GENOMIC DNA]</scope>
    <source>
        <strain evidence="6 7">HSR2</strain>
    </source>
</reference>
<evidence type="ECO:0000256" key="2">
    <source>
        <dbReference type="ARBA" id="ARBA00022676"/>
    </source>
</evidence>
<dbReference type="PANTHER" id="PTHR43179">
    <property type="entry name" value="RHAMNOSYLTRANSFERASE WBBL"/>
    <property type="match status" value="1"/>
</dbReference>
<dbReference type="SUPFAM" id="SSF53448">
    <property type="entry name" value="Nucleotide-diphospho-sugar transferases"/>
    <property type="match status" value="1"/>
</dbReference>
<dbReference type="OrthoDB" id="196370at2157"/>
<gene>
    <name evidence="6" type="primary">glt</name>
    <name evidence="6" type="ORF">HLASF_0612</name>
</gene>
<dbReference type="GeneID" id="25158804"/>
<evidence type="ECO:0000313" key="7">
    <source>
        <dbReference type="Proteomes" id="UP000069906"/>
    </source>
</evidence>
<evidence type="ECO:0000313" key="6">
    <source>
        <dbReference type="EMBL" id="AKH97108.1"/>
    </source>
</evidence>
<dbReference type="PANTHER" id="PTHR43179:SF12">
    <property type="entry name" value="GALACTOFURANOSYLTRANSFERASE GLFT2"/>
    <property type="match status" value="1"/>
</dbReference>
<evidence type="ECO:0000256" key="4">
    <source>
        <dbReference type="SAM" id="MobiDB-lite"/>
    </source>
</evidence>
<feature type="domain" description="Glycosyltransferase 2-like" evidence="5">
    <location>
        <begin position="4"/>
        <end position="137"/>
    </location>
</feature>
<protein>
    <submittedName>
        <fullName evidence="6">Glycosyltransferase, type 2</fullName>
    </submittedName>
</protein>
<dbReference type="PATRIC" id="fig|1604004.4.peg.641"/>
<evidence type="ECO:0000256" key="3">
    <source>
        <dbReference type="ARBA" id="ARBA00022679"/>
    </source>
</evidence>
<dbReference type="InterPro" id="IPR001173">
    <property type="entry name" value="Glyco_trans_2-like"/>
</dbReference>
<proteinExistence type="inferred from homology"/>
<comment type="similarity">
    <text evidence="1">Belongs to the glycosyltransferase 2 family.</text>
</comment>
<dbReference type="Gene3D" id="3.90.550.10">
    <property type="entry name" value="Spore Coat Polysaccharide Biosynthesis Protein SpsA, Chain A"/>
    <property type="match status" value="1"/>
</dbReference>
<evidence type="ECO:0000256" key="1">
    <source>
        <dbReference type="ARBA" id="ARBA00006739"/>
    </source>
</evidence>
<accession>A0A0F7PCM3</accession>
<dbReference type="Proteomes" id="UP000069906">
    <property type="component" value="Chromosome"/>
</dbReference>
<dbReference type="HOGENOM" id="CLU_077872_0_0_2"/>
<keyword evidence="3 6" id="KW-0808">Transferase</keyword>
<organism evidence="6 7">
    <name type="scientific">Halanaeroarchaeum sulfurireducens</name>
    <dbReference type="NCBI Taxonomy" id="1604004"/>
    <lineage>
        <taxon>Archaea</taxon>
        <taxon>Methanobacteriati</taxon>
        <taxon>Methanobacteriota</taxon>
        <taxon>Stenosarchaea group</taxon>
        <taxon>Halobacteria</taxon>
        <taxon>Halobacteriales</taxon>
        <taxon>Halobacteriaceae</taxon>
        <taxon>Halanaeroarchaeum</taxon>
    </lineage>
</organism>
<evidence type="ECO:0000259" key="5">
    <source>
        <dbReference type="Pfam" id="PF00535"/>
    </source>
</evidence>
<dbReference type="Pfam" id="PF00535">
    <property type="entry name" value="Glycos_transf_2"/>
    <property type="match status" value="1"/>
</dbReference>
<dbReference type="GO" id="GO:0016757">
    <property type="term" value="F:glycosyltransferase activity"/>
    <property type="evidence" value="ECO:0007669"/>
    <property type="project" value="UniProtKB-KW"/>
</dbReference>
<dbReference type="EMBL" id="CP008874">
    <property type="protein sequence ID" value="AKH97108.1"/>
    <property type="molecule type" value="Genomic_DNA"/>
</dbReference>
<feature type="region of interest" description="Disordered" evidence="4">
    <location>
        <begin position="277"/>
        <end position="306"/>
    </location>
</feature>
<keyword evidence="7" id="KW-1185">Reference proteome</keyword>
<dbReference type="RefSeq" id="WP_050047907.1">
    <property type="nucleotide sequence ID" value="NZ_CP008874.1"/>
</dbReference>
<dbReference type="KEGG" id="hsu:HLASF_0612"/>
<keyword evidence="2" id="KW-0328">Glycosyltransferase</keyword>